<protein>
    <submittedName>
        <fullName evidence="1">Uncharacterized protein</fullName>
    </submittedName>
</protein>
<dbReference type="Proteomes" id="UP000245626">
    <property type="component" value="Unassembled WGS sequence"/>
</dbReference>
<dbReference type="EMBL" id="KZ819873">
    <property type="protein sequence ID" value="PWN51066.1"/>
    <property type="molecule type" value="Genomic_DNA"/>
</dbReference>
<keyword evidence="2" id="KW-1185">Reference proteome</keyword>
<gene>
    <name evidence="1" type="ORF">IE53DRAFT_65657</name>
</gene>
<evidence type="ECO:0000313" key="2">
    <source>
        <dbReference type="Proteomes" id="UP000245626"/>
    </source>
</evidence>
<proteinExistence type="predicted"/>
<evidence type="ECO:0000313" key="1">
    <source>
        <dbReference type="EMBL" id="PWN51066.1"/>
    </source>
</evidence>
<organism evidence="1 2">
    <name type="scientific">Violaceomyces palustris</name>
    <dbReference type="NCBI Taxonomy" id="1673888"/>
    <lineage>
        <taxon>Eukaryota</taxon>
        <taxon>Fungi</taxon>
        <taxon>Dikarya</taxon>
        <taxon>Basidiomycota</taxon>
        <taxon>Ustilaginomycotina</taxon>
        <taxon>Ustilaginomycetes</taxon>
        <taxon>Violaceomycetales</taxon>
        <taxon>Violaceomycetaceae</taxon>
        <taxon>Violaceomyces</taxon>
    </lineage>
</organism>
<name>A0ACD0NZ71_9BASI</name>
<sequence length="341" mass="34600">MSPPYSAIYSRAGGAFSLPSATAVNTGNSLRYPMGISISPSSPTQRFAPALTKSGSPPSPPKIVTSHGRTRSQTSSEALDPRSRPAPEYFDDRLPVTEPPSFQGASNPHSLASPGSSYLTASDLGGRSPTSPMPSSSTSSGNGSSSSTGYASAGSFPGGLALGRVPSLPLSNSYEQAQKRMNSGSWGSKNSWGLGGFRSGGSLSGPSGRPGPVPNPSSEVADEGGGGGMGGLLRRLSIGGASHPRAVHRHSISSIGDLNGFSPGEGASSHGPYQSPASPPQAPPSPNNITGMPGMATSTIPEDKAVPAVQRRGRQASVSNGTKRKPSPMGERLLMGHFNAH</sequence>
<accession>A0ACD0NZ71</accession>
<reference evidence="1 2" key="1">
    <citation type="journal article" date="2018" name="Mol. Biol. Evol.">
        <title>Broad Genomic Sampling Reveals a Smut Pathogenic Ancestry of the Fungal Clade Ustilaginomycotina.</title>
        <authorList>
            <person name="Kijpornyongpan T."/>
            <person name="Mondo S.J."/>
            <person name="Barry K."/>
            <person name="Sandor L."/>
            <person name="Lee J."/>
            <person name="Lipzen A."/>
            <person name="Pangilinan J."/>
            <person name="LaButti K."/>
            <person name="Hainaut M."/>
            <person name="Henrissat B."/>
            <person name="Grigoriev I.V."/>
            <person name="Spatafora J.W."/>
            <person name="Aime M.C."/>
        </authorList>
    </citation>
    <scope>NUCLEOTIDE SEQUENCE [LARGE SCALE GENOMIC DNA]</scope>
    <source>
        <strain evidence="1 2">SA 807</strain>
    </source>
</reference>